<evidence type="ECO:0000259" key="2">
    <source>
        <dbReference type="Pfam" id="PF01058"/>
    </source>
</evidence>
<reference evidence="3" key="1">
    <citation type="submission" date="2010-02" db="EMBL/GenBank/DDBJ databases">
        <title>Complete sequence of Aciduliprofundum boonei T469.</title>
        <authorList>
            <consortium name="US DOE Joint Genome Institute"/>
            <person name="Lucas S."/>
            <person name="Copeland A."/>
            <person name="Lapidus A."/>
            <person name="Cheng J.-F."/>
            <person name="Bruce D."/>
            <person name="Goodwin L."/>
            <person name="Pitluck S."/>
            <person name="Saunders E."/>
            <person name="Detter J.C."/>
            <person name="Han C."/>
            <person name="Tapia R."/>
            <person name="Land M."/>
            <person name="Hauser L."/>
            <person name="Kyrpides N."/>
            <person name="Mikhailova N."/>
            <person name="Flores G."/>
            <person name="Reysenbach A.-L."/>
            <person name="Woyke T."/>
        </authorList>
    </citation>
    <scope>NUCLEOTIDE SEQUENCE</scope>
    <source>
        <strain evidence="3">T469</strain>
    </source>
</reference>
<dbReference type="SUPFAM" id="SSF56770">
    <property type="entry name" value="HydA/Nqo6-like"/>
    <property type="match status" value="1"/>
</dbReference>
<keyword evidence="4" id="KW-1185">Reference proteome</keyword>
<proteinExistence type="predicted"/>
<dbReference type="GeneID" id="8827017"/>
<dbReference type="InterPro" id="IPR037024">
    <property type="entry name" value="NiFe_Hase_small_N_sf"/>
</dbReference>
<organism evidence="3 4">
    <name type="scientific">Aciduliprofundum boonei (strain DSM 19572 / T469)</name>
    <dbReference type="NCBI Taxonomy" id="439481"/>
    <lineage>
        <taxon>Archaea</taxon>
        <taxon>Methanobacteriati</taxon>
        <taxon>Thermoplasmatota</taxon>
        <taxon>DHVE2 group</taxon>
        <taxon>Candidatus Aciduliprofundum</taxon>
    </lineage>
</organism>
<dbReference type="HOGENOM" id="CLU_053270_0_0_2"/>
<dbReference type="GO" id="GO:0016491">
    <property type="term" value="F:oxidoreductase activity"/>
    <property type="evidence" value="ECO:0007669"/>
    <property type="project" value="UniProtKB-KW"/>
</dbReference>
<accession>D3TBF8</accession>
<dbReference type="PANTHER" id="PTHR42845:SF3">
    <property type="entry name" value="CYTOSOLIC NIFE-HYDROGENASE, DELTA SUBUNIT"/>
    <property type="match status" value="1"/>
</dbReference>
<keyword evidence="3" id="KW-0830">Ubiquinone</keyword>
<evidence type="ECO:0000313" key="4">
    <source>
        <dbReference type="Proteomes" id="UP000001400"/>
    </source>
</evidence>
<dbReference type="EMBL" id="CP001941">
    <property type="protein sequence ID" value="ADD07893.1"/>
    <property type="molecule type" value="Genomic_DNA"/>
</dbReference>
<feature type="domain" description="NADH:ubiquinone oxidoreductase-like 20kDa subunit" evidence="2">
    <location>
        <begin position="11"/>
        <end position="143"/>
    </location>
</feature>
<dbReference type="Gene3D" id="3.40.50.700">
    <property type="entry name" value="NADH:ubiquinone oxidoreductase-like, 20kDa subunit"/>
    <property type="match status" value="1"/>
</dbReference>
<dbReference type="KEGG" id="abi:Aboo_0081"/>
<dbReference type="AlphaFoldDB" id="D3TBF8"/>
<dbReference type="PANTHER" id="PTHR42845">
    <property type="entry name" value="COENZYME F420-REDUCING HYDROGENASE, GAMMA SUBUNIT"/>
    <property type="match status" value="1"/>
</dbReference>
<gene>
    <name evidence="3" type="ordered locus">Aboo_0081</name>
</gene>
<dbReference type="InterPro" id="IPR051349">
    <property type="entry name" value="Hydrogenase_assoc-protein"/>
</dbReference>
<dbReference type="Proteomes" id="UP000001400">
    <property type="component" value="Chromosome"/>
</dbReference>
<dbReference type="GO" id="GO:0051536">
    <property type="term" value="F:iron-sulfur cluster binding"/>
    <property type="evidence" value="ECO:0007669"/>
    <property type="project" value="InterPro"/>
</dbReference>
<keyword evidence="1" id="KW-0560">Oxidoreductase</keyword>
<evidence type="ECO:0000256" key="1">
    <source>
        <dbReference type="ARBA" id="ARBA00023002"/>
    </source>
</evidence>
<sequence length="248" mass="27833">MNIGIISLSCCEGCSVQFLNMEKEILEILKYMGINNFRLAKEINEWPVEIAFVEGTPTNRDEIIKLLKIRKDSKILVALGTCAATGGVPAIVNTLEKKEAMKIYNGVPPKIPIDAKPLKYYVDVDYILYGCPFSKEELKELITSVLLGKGFRNKRYSVCVECTLRENGCLLEEGYLCMGPVTRAGCKAICPSNNTQCLGCRGPYEDANFKGHIRILLEMGFSKDEIAEAYSIFSYEELKEVIAWLKEE</sequence>
<name>D3TBF8_ACIB4</name>
<dbReference type="RefSeq" id="WP_012997034.1">
    <property type="nucleotide sequence ID" value="NC_013926.1"/>
</dbReference>
<protein>
    <submittedName>
        <fullName evidence="3">NADH ubiquinone oxidoreductase 20 kDa subunit</fullName>
    </submittedName>
</protein>
<dbReference type="Pfam" id="PF01058">
    <property type="entry name" value="Oxidored_q6"/>
    <property type="match status" value="1"/>
</dbReference>
<dbReference type="OrthoDB" id="37913at2157"/>
<dbReference type="InterPro" id="IPR006137">
    <property type="entry name" value="NADH_UbQ_OxRdtase-like_20kDa"/>
</dbReference>
<evidence type="ECO:0000313" key="3">
    <source>
        <dbReference type="EMBL" id="ADD07893.1"/>
    </source>
</evidence>